<evidence type="ECO:0000313" key="10">
    <source>
        <dbReference type="EMBL" id="TGL58202.1"/>
    </source>
</evidence>
<protein>
    <submittedName>
        <fullName evidence="10">Bcr/CflA family efflux MFS transporter</fullName>
    </submittedName>
</protein>
<feature type="transmembrane region" description="Helical" evidence="8">
    <location>
        <begin position="340"/>
        <end position="359"/>
    </location>
</feature>
<dbReference type="Proteomes" id="UP000297693">
    <property type="component" value="Unassembled WGS sequence"/>
</dbReference>
<dbReference type="GO" id="GO:1990961">
    <property type="term" value="P:xenobiotic detoxification by transmembrane export across the plasma membrane"/>
    <property type="evidence" value="ECO:0007669"/>
    <property type="project" value="InterPro"/>
</dbReference>
<evidence type="ECO:0000256" key="2">
    <source>
        <dbReference type="ARBA" id="ARBA00006236"/>
    </source>
</evidence>
<feature type="transmembrane region" description="Helical" evidence="8">
    <location>
        <begin position="310"/>
        <end position="328"/>
    </location>
</feature>
<dbReference type="Pfam" id="PF07690">
    <property type="entry name" value="MFS_1"/>
    <property type="match status" value="1"/>
</dbReference>
<keyword evidence="4" id="KW-1003">Cell membrane</keyword>
<evidence type="ECO:0000256" key="3">
    <source>
        <dbReference type="ARBA" id="ARBA00022448"/>
    </source>
</evidence>
<dbReference type="GO" id="GO:0005886">
    <property type="term" value="C:plasma membrane"/>
    <property type="evidence" value="ECO:0007669"/>
    <property type="project" value="UniProtKB-SubCell"/>
</dbReference>
<comment type="similarity">
    <text evidence="2">Belongs to the major facilitator superfamily. Bcr/CmlA family.</text>
</comment>
<keyword evidence="3" id="KW-0813">Transport</keyword>
<keyword evidence="5 8" id="KW-0812">Transmembrane</keyword>
<dbReference type="RefSeq" id="WP_135624221.1">
    <property type="nucleotide sequence ID" value="NZ_RQGD01000034.1"/>
</dbReference>
<dbReference type="PROSITE" id="PS50850">
    <property type="entry name" value="MFS"/>
    <property type="match status" value="1"/>
</dbReference>
<dbReference type="CDD" id="cd17320">
    <property type="entry name" value="MFS_MdfA_MDR_like"/>
    <property type="match status" value="1"/>
</dbReference>
<dbReference type="Gene3D" id="1.20.1720.10">
    <property type="entry name" value="Multidrug resistance protein D"/>
    <property type="match status" value="1"/>
</dbReference>
<name>A0A4R9K0H9_9LEPT</name>
<dbReference type="GO" id="GO:0042910">
    <property type="term" value="F:xenobiotic transmembrane transporter activity"/>
    <property type="evidence" value="ECO:0007669"/>
    <property type="project" value="InterPro"/>
</dbReference>
<dbReference type="SUPFAM" id="SSF103473">
    <property type="entry name" value="MFS general substrate transporter"/>
    <property type="match status" value="1"/>
</dbReference>
<dbReference type="NCBIfam" id="TIGR00710">
    <property type="entry name" value="efflux_Bcr_CflA"/>
    <property type="match status" value="1"/>
</dbReference>
<feature type="transmembrane region" description="Helical" evidence="8">
    <location>
        <begin position="79"/>
        <end position="98"/>
    </location>
</feature>
<feature type="transmembrane region" description="Helical" evidence="8">
    <location>
        <begin position="49"/>
        <end position="67"/>
    </location>
</feature>
<sequence>MNKTMQISTREFIIIIAFLMSIVAISVDALLPALGYIAKEIPFSHPNEGQYIISALFLGMAMGQLICGPLSDATGRRKVLFSGIFLFLVGSTICYFANGIPALLFGRWVQGLGVSAPYISAFSVVRDRFEGREMAKIMSIVMMIFILVPALAPSLGQMILLLFSWRSIFLMYILYSILIGIWIFIRLKETLPEEKRIPFQAANIIDGFREVLSNRITMTYTICMGLFFGSFFGYLNSSQQIFQVQFETGKLFTVYFGGLALLFGIASLLNSQLVEKWGMHYITKRATIGIIISSFLFLSLQSFVSIGLWMFLPYVAILFFCFGLLFGNFNSLAMEPMGHIAGIASAIIGSVSSILSMIIGTTIGQLYDQTVMPVTIGFLVMSCLSAILTRIFDPKFRSS</sequence>
<feature type="transmembrane region" description="Helical" evidence="8">
    <location>
        <begin position="371"/>
        <end position="392"/>
    </location>
</feature>
<feature type="domain" description="Major facilitator superfamily (MFS) profile" evidence="9">
    <location>
        <begin position="12"/>
        <end position="397"/>
    </location>
</feature>
<evidence type="ECO:0000256" key="7">
    <source>
        <dbReference type="ARBA" id="ARBA00023136"/>
    </source>
</evidence>
<evidence type="ECO:0000256" key="1">
    <source>
        <dbReference type="ARBA" id="ARBA00004651"/>
    </source>
</evidence>
<accession>A0A4R9K0H9</accession>
<comment type="subcellular location">
    <subcellularLocation>
        <location evidence="1">Cell membrane</location>
        <topology evidence="1">Multi-pass membrane protein</topology>
    </subcellularLocation>
</comment>
<evidence type="ECO:0000256" key="4">
    <source>
        <dbReference type="ARBA" id="ARBA00022475"/>
    </source>
</evidence>
<feature type="transmembrane region" description="Helical" evidence="8">
    <location>
        <begin position="255"/>
        <end position="274"/>
    </location>
</feature>
<dbReference type="PANTHER" id="PTHR43124:SF3">
    <property type="entry name" value="CHLORAMPHENICOL EFFLUX PUMP RV0191"/>
    <property type="match status" value="1"/>
</dbReference>
<dbReference type="InterPro" id="IPR011701">
    <property type="entry name" value="MFS"/>
</dbReference>
<keyword evidence="11" id="KW-1185">Reference proteome</keyword>
<evidence type="ECO:0000256" key="8">
    <source>
        <dbReference type="SAM" id="Phobius"/>
    </source>
</evidence>
<evidence type="ECO:0000256" key="6">
    <source>
        <dbReference type="ARBA" id="ARBA00022989"/>
    </source>
</evidence>
<evidence type="ECO:0000313" key="11">
    <source>
        <dbReference type="Proteomes" id="UP000297693"/>
    </source>
</evidence>
<reference evidence="10" key="1">
    <citation type="journal article" date="2019" name="PLoS Negl. Trop. Dis.">
        <title>Revisiting the worldwide diversity of Leptospira species in the environment.</title>
        <authorList>
            <person name="Vincent A.T."/>
            <person name="Schiettekatte O."/>
            <person name="Bourhy P."/>
            <person name="Veyrier F.J."/>
            <person name="Picardeau M."/>
        </authorList>
    </citation>
    <scope>NUCLEOTIDE SEQUENCE [LARGE SCALE GENOMIC DNA]</scope>
    <source>
        <strain evidence="10">201702476</strain>
    </source>
</reference>
<keyword evidence="6 8" id="KW-1133">Transmembrane helix</keyword>
<dbReference type="EMBL" id="RQGD01000034">
    <property type="protein sequence ID" value="TGL58202.1"/>
    <property type="molecule type" value="Genomic_DNA"/>
</dbReference>
<organism evidence="10 11">
    <name type="scientific">Leptospira ognonensis</name>
    <dbReference type="NCBI Taxonomy" id="2484945"/>
    <lineage>
        <taxon>Bacteria</taxon>
        <taxon>Pseudomonadati</taxon>
        <taxon>Spirochaetota</taxon>
        <taxon>Spirochaetia</taxon>
        <taxon>Leptospirales</taxon>
        <taxon>Leptospiraceae</taxon>
        <taxon>Leptospira</taxon>
    </lineage>
</organism>
<feature type="transmembrane region" description="Helical" evidence="8">
    <location>
        <begin position="169"/>
        <end position="187"/>
    </location>
</feature>
<proteinExistence type="inferred from homology"/>
<feature type="transmembrane region" description="Helical" evidence="8">
    <location>
        <begin position="217"/>
        <end position="235"/>
    </location>
</feature>
<evidence type="ECO:0000259" key="9">
    <source>
        <dbReference type="PROSITE" id="PS50850"/>
    </source>
</evidence>
<dbReference type="InterPro" id="IPR050189">
    <property type="entry name" value="MFS_Efflux_Transporters"/>
</dbReference>
<keyword evidence="7 8" id="KW-0472">Membrane</keyword>
<dbReference type="InterPro" id="IPR020846">
    <property type="entry name" value="MFS_dom"/>
</dbReference>
<feature type="transmembrane region" description="Helical" evidence="8">
    <location>
        <begin position="12"/>
        <end position="37"/>
    </location>
</feature>
<dbReference type="AlphaFoldDB" id="A0A4R9K0H9"/>
<gene>
    <name evidence="10" type="ORF">EHQ58_12555</name>
</gene>
<comment type="caution">
    <text evidence="10">The sequence shown here is derived from an EMBL/GenBank/DDBJ whole genome shotgun (WGS) entry which is preliminary data.</text>
</comment>
<dbReference type="InterPro" id="IPR004812">
    <property type="entry name" value="Efflux_drug-R_Bcr/CmlA"/>
</dbReference>
<evidence type="ECO:0000256" key="5">
    <source>
        <dbReference type="ARBA" id="ARBA00022692"/>
    </source>
</evidence>
<feature type="transmembrane region" description="Helical" evidence="8">
    <location>
        <begin position="137"/>
        <end position="163"/>
    </location>
</feature>
<dbReference type="OrthoDB" id="9800416at2"/>
<dbReference type="PANTHER" id="PTHR43124">
    <property type="entry name" value="PURINE EFFLUX PUMP PBUE"/>
    <property type="match status" value="1"/>
</dbReference>
<dbReference type="InterPro" id="IPR036259">
    <property type="entry name" value="MFS_trans_sf"/>
</dbReference>